<keyword evidence="2" id="KW-1185">Reference proteome</keyword>
<organism evidence="1 2">
    <name type="scientific">Sphingomonas sabuli</name>
    <dbReference type="NCBI Taxonomy" id="2764186"/>
    <lineage>
        <taxon>Bacteria</taxon>
        <taxon>Pseudomonadati</taxon>
        <taxon>Pseudomonadota</taxon>
        <taxon>Alphaproteobacteria</taxon>
        <taxon>Sphingomonadales</taxon>
        <taxon>Sphingomonadaceae</taxon>
        <taxon>Sphingomonas</taxon>
    </lineage>
</organism>
<dbReference type="Pfam" id="PF12096">
    <property type="entry name" value="DUF3572"/>
    <property type="match status" value="1"/>
</dbReference>
<evidence type="ECO:0000313" key="2">
    <source>
        <dbReference type="Proteomes" id="UP000515861"/>
    </source>
</evidence>
<evidence type="ECO:0000313" key="1">
    <source>
        <dbReference type="EMBL" id="QNM82174.1"/>
    </source>
</evidence>
<sequence>MPVTTPTDAVSLGLIALATAVSDERRARRFLNLTGIGTEELRARAADPAILAALIRFLEAFEPDLVEVAGEIGVKPDELVAARRALEEAEQQ</sequence>
<dbReference type="Proteomes" id="UP000515861">
    <property type="component" value="Chromosome"/>
</dbReference>
<gene>
    <name evidence="1" type="ORF">H8M03_09080</name>
</gene>
<name>A0A7G9L0M5_9SPHN</name>
<dbReference type="KEGG" id="ssau:H8M03_09080"/>
<proteinExistence type="predicted"/>
<reference evidence="1 2" key="1">
    <citation type="submission" date="2020-08" db="EMBL/GenBank/DDBJ databases">
        <title>Sphingomonas sp. sand1-3 16S ribosomal RNA gene Genome sequencing and assembly.</title>
        <authorList>
            <person name="Kang M."/>
        </authorList>
    </citation>
    <scope>NUCLEOTIDE SEQUENCE [LARGE SCALE GENOMIC DNA]</scope>
    <source>
        <strain evidence="2">sand1-3</strain>
    </source>
</reference>
<accession>A0A7G9L0M5</accession>
<dbReference type="AlphaFoldDB" id="A0A7G9L0M5"/>
<dbReference type="InterPro" id="IPR021955">
    <property type="entry name" value="DUF3572"/>
</dbReference>
<protein>
    <submittedName>
        <fullName evidence="1">DUF3572 family protein</fullName>
    </submittedName>
</protein>
<dbReference type="EMBL" id="CP060697">
    <property type="protein sequence ID" value="QNM82174.1"/>
    <property type="molecule type" value="Genomic_DNA"/>
</dbReference>